<keyword evidence="2 3" id="KW-0238">DNA-binding</keyword>
<name>A0ABN2SUX9_9ACTN</name>
<keyword evidence="7" id="KW-1185">Reference proteome</keyword>
<dbReference type="SMART" id="SM01043">
    <property type="entry name" value="BTAD"/>
    <property type="match status" value="1"/>
</dbReference>
<dbReference type="PANTHER" id="PTHR47691:SF3">
    <property type="entry name" value="HTH-TYPE TRANSCRIPTIONAL REGULATOR RV0890C-RELATED"/>
    <property type="match status" value="1"/>
</dbReference>
<feature type="domain" description="OmpR/PhoB-type" evidence="5">
    <location>
        <begin position="1"/>
        <end position="90"/>
    </location>
</feature>
<protein>
    <submittedName>
        <fullName evidence="6">BTAD domain-containing putative transcriptional regulator</fullName>
    </submittedName>
</protein>
<dbReference type="EMBL" id="BAAAQM010000049">
    <property type="protein sequence ID" value="GAA1992979.1"/>
    <property type="molecule type" value="Genomic_DNA"/>
</dbReference>
<organism evidence="6 7">
    <name type="scientific">Catenulispora subtropica</name>
    <dbReference type="NCBI Taxonomy" id="450798"/>
    <lineage>
        <taxon>Bacteria</taxon>
        <taxon>Bacillati</taxon>
        <taxon>Actinomycetota</taxon>
        <taxon>Actinomycetes</taxon>
        <taxon>Catenulisporales</taxon>
        <taxon>Catenulisporaceae</taxon>
        <taxon>Catenulispora</taxon>
    </lineage>
</organism>
<sequence length="1115" mass="116982">MRIALLGPLSARRGDGTAAEIGGPRVRALTALLALQAGHTVPATRLIDAVWGEQPPTNTANALQTLVKRLRAACGPDVVLTRPGGYSLAVAADAVDAHRFTARVAQACRLAADGSEQGAGDAAELLAQALQEWSGPAALPELRDFPVVGAAAVDLDEARLGAVEMLADCRLRLGRAAASIGSLITEVAAHPLRESLTARLVAALAAAGRRSEALTVFQRARELLAAELGVGPSGELAAAYTEVLRQEQPLALATRSAPTNLPRSCSSFIGRDAETGAVSTLLEDTQLVTLTGAGGTGKTRLAVAASARLTGGFPDGVWLVELAAVTDPARVGSTVLAALGIREDGPGRPGRPGRHCEQDRHGAKDPHGESSATAGPRAVAEVLADRRLLLVVDNCEHLLSAIAPVVQEIVVRCPGVKVLATSREPLDLPGEHVTPVPALSLPRVGADPRQAMESAAVRLFLDRAALARPGFQLDAANCAAVCAVCRELDGIPLALELAATRMRSMSPADLAAGLTDRFGRFGLLAAGRPAADPRHRSLRAVVAWSWDLLTEAERDLARGLAVFAGGTDTEAVAGVFGRPAVATLAALVDKSFVQWDGSRYRMLETIRAYAAEDADAVGVLTAAGRRHAEYFTSLAEQAEPELRGAGQPRWASRLTAEHDNMAAALDWALANGQTRIALRLFGSLSWYLVLRGHRSELTAWRRRVLALVPAGPPPDLTSAYLACAYAADLQDHLDPERWSRMAQDGPGFPLLYEQALSEERTPHPQFALATAVHASNGCVRELAALVTAADPWLSGIALLLRGGAQYNDGRYAGATTDLTAAVAVLRRVNDRVTLIRALLTLATVIVRTDSTAAAAELLREADELITDWAAPEEAVNAFAWIAHLHYWDADLGAAEASLERARNRRPADMTDATSVTLSVVEADVLRARGDRLGALARYAEVIRVLDEGLPPDDPIGVYPAATLRLAPARSTTTSASPPAANTVALWCRLTYSFALIEDDDPAGARHQLTALLDLLRTAGHLPLLLGAAVAVAALAHAGGDPETAAVLVGAAASLHRERPGGGPNTARLLAATREALGDEAFTRATARGARLDAESLLDRLVEQVQGTSTMAASAG</sequence>
<dbReference type="SMART" id="SM00862">
    <property type="entry name" value="Trans_reg_C"/>
    <property type="match status" value="1"/>
</dbReference>
<dbReference type="SUPFAM" id="SSF46894">
    <property type="entry name" value="C-terminal effector domain of the bipartite response regulators"/>
    <property type="match status" value="1"/>
</dbReference>
<comment type="caution">
    <text evidence="6">The sequence shown here is derived from an EMBL/GenBank/DDBJ whole genome shotgun (WGS) entry which is preliminary data.</text>
</comment>
<feature type="compositionally biased region" description="Basic and acidic residues" evidence="4">
    <location>
        <begin position="354"/>
        <end position="368"/>
    </location>
</feature>
<dbReference type="Gene3D" id="1.25.40.10">
    <property type="entry name" value="Tetratricopeptide repeat domain"/>
    <property type="match status" value="2"/>
</dbReference>
<dbReference type="InterPro" id="IPR001867">
    <property type="entry name" value="OmpR/PhoB-type_DNA-bd"/>
</dbReference>
<dbReference type="Proteomes" id="UP001499854">
    <property type="component" value="Unassembled WGS sequence"/>
</dbReference>
<gene>
    <name evidence="6" type="ORF">GCM10009838_66130</name>
</gene>
<feature type="DNA-binding region" description="OmpR/PhoB-type" evidence="3">
    <location>
        <begin position="1"/>
        <end position="90"/>
    </location>
</feature>
<dbReference type="SUPFAM" id="SSF52540">
    <property type="entry name" value="P-loop containing nucleoside triphosphate hydrolases"/>
    <property type="match status" value="1"/>
</dbReference>
<dbReference type="PANTHER" id="PTHR47691">
    <property type="entry name" value="REGULATOR-RELATED"/>
    <property type="match status" value="1"/>
</dbReference>
<proteinExistence type="inferred from homology"/>
<dbReference type="Pfam" id="PF03704">
    <property type="entry name" value="BTAD"/>
    <property type="match status" value="1"/>
</dbReference>
<feature type="region of interest" description="Disordered" evidence="4">
    <location>
        <begin position="341"/>
        <end position="376"/>
    </location>
</feature>
<evidence type="ECO:0000313" key="6">
    <source>
        <dbReference type="EMBL" id="GAA1992979.1"/>
    </source>
</evidence>
<accession>A0ABN2SUX9</accession>
<evidence type="ECO:0000259" key="5">
    <source>
        <dbReference type="PROSITE" id="PS51755"/>
    </source>
</evidence>
<evidence type="ECO:0000256" key="2">
    <source>
        <dbReference type="ARBA" id="ARBA00023125"/>
    </source>
</evidence>
<evidence type="ECO:0000313" key="7">
    <source>
        <dbReference type="Proteomes" id="UP001499854"/>
    </source>
</evidence>
<dbReference type="Gene3D" id="1.10.10.10">
    <property type="entry name" value="Winged helix-like DNA-binding domain superfamily/Winged helix DNA-binding domain"/>
    <property type="match status" value="1"/>
</dbReference>
<dbReference type="InterPro" id="IPR011990">
    <property type="entry name" value="TPR-like_helical_dom_sf"/>
</dbReference>
<dbReference type="InterPro" id="IPR027417">
    <property type="entry name" value="P-loop_NTPase"/>
</dbReference>
<dbReference type="InterPro" id="IPR005158">
    <property type="entry name" value="BTAD"/>
</dbReference>
<dbReference type="Pfam" id="PF00486">
    <property type="entry name" value="Trans_reg_C"/>
    <property type="match status" value="1"/>
</dbReference>
<dbReference type="CDD" id="cd15831">
    <property type="entry name" value="BTAD"/>
    <property type="match status" value="1"/>
</dbReference>
<dbReference type="SUPFAM" id="SSF48452">
    <property type="entry name" value="TPR-like"/>
    <property type="match status" value="2"/>
</dbReference>
<dbReference type="InterPro" id="IPR036388">
    <property type="entry name" value="WH-like_DNA-bd_sf"/>
</dbReference>
<dbReference type="InterPro" id="IPR016032">
    <property type="entry name" value="Sig_transdc_resp-reg_C-effctor"/>
</dbReference>
<evidence type="ECO:0000256" key="4">
    <source>
        <dbReference type="SAM" id="MobiDB-lite"/>
    </source>
</evidence>
<dbReference type="RefSeq" id="WP_344661096.1">
    <property type="nucleotide sequence ID" value="NZ_BAAAQM010000049.1"/>
</dbReference>
<dbReference type="PROSITE" id="PS51755">
    <property type="entry name" value="OMPR_PHOB"/>
    <property type="match status" value="1"/>
</dbReference>
<reference evidence="6 7" key="1">
    <citation type="journal article" date="2019" name="Int. J. Syst. Evol. Microbiol.">
        <title>The Global Catalogue of Microorganisms (GCM) 10K type strain sequencing project: providing services to taxonomists for standard genome sequencing and annotation.</title>
        <authorList>
            <consortium name="The Broad Institute Genomics Platform"/>
            <consortium name="The Broad Institute Genome Sequencing Center for Infectious Disease"/>
            <person name="Wu L."/>
            <person name="Ma J."/>
        </authorList>
    </citation>
    <scope>NUCLEOTIDE SEQUENCE [LARGE SCALE GENOMIC DNA]</scope>
    <source>
        <strain evidence="6 7">JCM 16013</strain>
    </source>
</reference>
<evidence type="ECO:0000256" key="1">
    <source>
        <dbReference type="ARBA" id="ARBA00005820"/>
    </source>
</evidence>
<comment type="similarity">
    <text evidence="1">Belongs to the AfsR/DnrI/RedD regulatory family.</text>
</comment>
<evidence type="ECO:0000256" key="3">
    <source>
        <dbReference type="PROSITE-ProRule" id="PRU01091"/>
    </source>
</evidence>